<sequence>MSNESIIKVIVAIVGIISVAILVAGFMWAKKNKTEKKKSRRVKASLLSLALVAIFIANFAILRYNVVIGQYFEKAGRDKEKIEAAQKNSKELTEQIQDEGIVLLENKGQALPLNMSNDKEVNVNVFGQSSVGLTFGGSGSGAADESKNISLEKGLENAGFKLNSDLLNFYKEHAPKKEETNIFSLNGGDYNLSEPATSEFSDELLKGTKNFSDVALVVLSRNGGEGGDLPMNMTEYTGEAEKHYLELSSAEREMIDMVKSMNFEKVIVVINSSNAMELGFLEEEGIDAAIWIGGPGSTGANSVGKVLAGTINPSGRLVDTYAYDVTTSPAYYNAGDFKYTNTAHMVNGWGGEKEAFHTFLNYNEGIYVGYRFYETRFVNNETGKCDEEAYNKTVQYPFGYGLSYTSFKQEILNYKTENGKITVDVKVTNTGDKAGKEVVQVYYTAPYYEGGIEKSHVVLGAFDKTEMLEAGASETLTLEFDVEDMASYDYKNEKAYVLDEGKYVIKLMNNSHEVIDSREYSVNEKVIYNGDNKRTSDEVSATNQFDYANGDLKYVSRADWEGTLPTERTQDKEASKELITQIETPIIENNEEDKEIIFANHGLKLEDMIGADYDDPRWEQLLEQISLKEMAKLIGFGGYATQEVRSIDKPLTSDLDGPAGINGLVSGVSGVQYNSEVVIASTWNKDLAYKMGEYFGDEAIANEVAGVYAPAVNIHRTPFSGRNFEYYSEDPLLSGEMGSKVVSGAKSKGVYCYVKHFALNDQETNRSGVCTWSNEQAIREIYLKAFEIPVKEGKTTAIMSSFNRIGTVWAGGNTNLLNTVLRDEWGFNGMVITDYFGAGHMNQDQAIRAGNDLMLSTMGGEPTTLSTETNTGKQAMRQATKNILYTVANSVGMEIDKGGVASWVFLLAFANIALLGLVAFGFNRTMKGKKKKEIA</sequence>
<dbReference type="Gene3D" id="2.60.40.10">
    <property type="entry name" value="Immunoglobulins"/>
    <property type="match status" value="1"/>
</dbReference>
<dbReference type="SUPFAM" id="SSF51445">
    <property type="entry name" value="(Trans)glycosidases"/>
    <property type="match status" value="1"/>
</dbReference>
<dbReference type="InterPro" id="IPR017853">
    <property type="entry name" value="GH"/>
</dbReference>
<dbReference type="InterPro" id="IPR001764">
    <property type="entry name" value="Glyco_hydro_3_N"/>
</dbReference>
<dbReference type="InterPro" id="IPR002772">
    <property type="entry name" value="Glyco_hydro_3_C"/>
</dbReference>
<dbReference type="Gene3D" id="3.40.50.1700">
    <property type="entry name" value="Glycoside hydrolase family 3 C-terminal domain"/>
    <property type="match status" value="1"/>
</dbReference>
<protein>
    <submittedName>
        <fullName evidence="7">Exo-alpha-(1-&gt;6)-L-arabinopyranosidase</fullName>
        <ecNumber evidence="7">3.2.1.-</ecNumber>
    </submittedName>
</protein>
<keyword evidence="2 4" id="KW-0378">Hydrolase</keyword>
<reference evidence="7" key="1">
    <citation type="submission" date="2019-11" db="EMBL/GenBank/DDBJ databases">
        <authorList>
            <person name="Feng L."/>
        </authorList>
    </citation>
    <scope>NUCLEOTIDE SEQUENCE</scope>
    <source>
        <strain evidence="7">CParaputrificumLFYP93</strain>
    </source>
</reference>
<dbReference type="GO" id="GO:0005975">
    <property type="term" value="P:carbohydrate metabolic process"/>
    <property type="evidence" value="ECO:0007669"/>
    <property type="project" value="InterPro"/>
</dbReference>
<dbReference type="PANTHER" id="PTHR42715">
    <property type="entry name" value="BETA-GLUCOSIDASE"/>
    <property type="match status" value="1"/>
</dbReference>
<dbReference type="Pfam" id="PF14310">
    <property type="entry name" value="Fn3-like"/>
    <property type="match status" value="1"/>
</dbReference>
<dbReference type="InterPro" id="IPR050288">
    <property type="entry name" value="Cellulose_deg_GH3"/>
</dbReference>
<evidence type="ECO:0000259" key="6">
    <source>
        <dbReference type="SMART" id="SM01217"/>
    </source>
</evidence>
<dbReference type="Pfam" id="PF01915">
    <property type="entry name" value="Glyco_hydro_3_C"/>
    <property type="match status" value="1"/>
</dbReference>
<feature type="transmembrane region" description="Helical" evidence="5">
    <location>
        <begin position="900"/>
        <end position="922"/>
    </location>
</feature>
<keyword evidence="4 7" id="KW-0326">Glycosidase</keyword>
<dbReference type="AlphaFoldDB" id="A0A6N3FR71"/>
<feature type="domain" description="Fibronectin type III-like" evidence="6">
    <location>
        <begin position="437"/>
        <end position="511"/>
    </location>
</feature>
<dbReference type="InterPro" id="IPR026891">
    <property type="entry name" value="Fn3-like"/>
</dbReference>
<dbReference type="SUPFAM" id="SSF52279">
    <property type="entry name" value="Beta-D-glucan exohydrolase, C-terminal domain"/>
    <property type="match status" value="1"/>
</dbReference>
<evidence type="ECO:0000256" key="2">
    <source>
        <dbReference type="ARBA" id="ARBA00022801"/>
    </source>
</evidence>
<comment type="similarity">
    <text evidence="1 4">Belongs to the glycosyl hydrolase 3 family.</text>
</comment>
<dbReference type="EC" id="3.2.1.-" evidence="7"/>
<dbReference type="GO" id="GO:0004553">
    <property type="term" value="F:hydrolase activity, hydrolyzing O-glycosyl compounds"/>
    <property type="evidence" value="ECO:0007669"/>
    <property type="project" value="InterPro"/>
</dbReference>
<dbReference type="EMBL" id="CACRTV010000063">
    <property type="protein sequence ID" value="VYU54708.1"/>
    <property type="molecule type" value="Genomic_DNA"/>
</dbReference>
<name>A0A6N3FR71_9CLOT</name>
<dbReference type="PROSITE" id="PS00775">
    <property type="entry name" value="GLYCOSYL_HYDROL_F3"/>
    <property type="match status" value="1"/>
</dbReference>
<accession>A0A6N3FR71</accession>
<evidence type="ECO:0000256" key="1">
    <source>
        <dbReference type="ARBA" id="ARBA00005336"/>
    </source>
</evidence>
<gene>
    <name evidence="7" type="primary">apy</name>
    <name evidence="7" type="ORF">CPLFYP93_02681</name>
</gene>
<dbReference type="InterPro" id="IPR036881">
    <property type="entry name" value="Glyco_hydro_3_C_sf"/>
</dbReference>
<feature type="transmembrane region" description="Helical" evidence="5">
    <location>
        <begin position="41"/>
        <end position="62"/>
    </location>
</feature>
<dbReference type="InterPro" id="IPR013783">
    <property type="entry name" value="Ig-like_fold"/>
</dbReference>
<proteinExistence type="inferred from homology"/>
<dbReference type="Gene3D" id="3.20.20.300">
    <property type="entry name" value="Glycoside hydrolase, family 3, N-terminal domain"/>
    <property type="match status" value="1"/>
</dbReference>
<feature type="transmembrane region" description="Helical" evidence="5">
    <location>
        <begin position="6"/>
        <end position="29"/>
    </location>
</feature>
<dbReference type="InterPro" id="IPR019800">
    <property type="entry name" value="Glyco_hydro_3_AS"/>
</dbReference>
<dbReference type="PANTHER" id="PTHR42715:SF10">
    <property type="entry name" value="BETA-GLUCOSIDASE"/>
    <property type="match status" value="1"/>
</dbReference>
<organism evidence="7">
    <name type="scientific">Clostridium paraputrificum</name>
    <dbReference type="NCBI Taxonomy" id="29363"/>
    <lineage>
        <taxon>Bacteria</taxon>
        <taxon>Bacillati</taxon>
        <taxon>Bacillota</taxon>
        <taxon>Clostridia</taxon>
        <taxon>Eubacteriales</taxon>
        <taxon>Clostridiaceae</taxon>
        <taxon>Clostridium</taxon>
    </lineage>
</organism>
<evidence type="ECO:0000256" key="3">
    <source>
        <dbReference type="ARBA" id="ARBA00023277"/>
    </source>
</evidence>
<dbReference type="RefSeq" id="WP_156562116.1">
    <property type="nucleotide sequence ID" value="NZ_CACRTV010000063.1"/>
</dbReference>
<evidence type="ECO:0000256" key="4">
    <source>
        <dbReference type="RuleBase" id="RU361161"/>
    </source>
</evidence>
<keyword evidence="3" id="KW-0119">Carbohydrate metabolism</keyword>
<dbReference type="SMART" id="SM01217">
    <property type="entry name" value="Fn3_like"/>
    <property type="match status" value="1"/>
</dbReference>
<keyword evidence="5" id="KW-1133">Transmembrane helix</keyword>
<keyword evidence="5" id="KW-0472">Membrane</keyword>
<evidence type="ECO:0000256" key="5">
    <source>
        <dbReference type="SAM" id="Phobius"/>
    </source>
</evidence>
<dbReference type="InterPro" id="IPR036962">
    <property type="entry name" value="Glyco_hydro_3_N_sf"/>
</dbReference>
<dbReference type="PRINTS" id="PR00133">
    <property type="entry name" value="GLHYDRLASE3"/>
</dbReference>
<evidence type="ECO:0000313" key="7">
    <source>
        <dbReference type="EMBL" id="VYU54708.1"/>
    </source>
</evidence>
<dbReference type="Pfam" id="PF00933">
    <property type="entry name" value="Glyco_hydro_3"/>
    <property type="match status" value="1"/>
</dbReference>
<keyword evidence="5" id="KW-0812">Transmembrane</keyword>